<evidence type="ECO:0000313" key="2">
    <source>
        <dbReference type="Proteomes" id="UP001623384"/>
    </source>
</evidence>
<organism evidence="1 2">
    <name type="scientific">Pseudarthrobacter quantipunctorum</name>
    <dbReference type="NCBI Taxonomy" id="3128980"/>
    <lineage>
        <taxon>Bacteria</taxon>
        <taxon>Bacillati</taxon>
        <taxon>Actinomycetota</taxon>
        <taxon>Actinomycetes</taxon>
        <taxon>Micrococcales</taxon>
        <taxon>Micrococcaceae</taxon>
        <taxon>Pseudarthrobacter</taxon>
    </lineage>
</organism>
<protein>
    <submittedName>
        <fullName evidence="1">ATP-binding protein</fullName>
    </submittedName>
</protein>
<dbReference type="RefSeq" id="WP_406636635.1">
    <property type="nucleotide sequence ID" value="NZ_CP148033.1"/>
</dbReference>
<dbReference type="GO" id="GO:0005524">
    <property type="term" value="F:ATP binding"/>
    <property type="evidence" value="ECO:0007669"/>
    <property type="project" value="UniProtKB-KW"/>
</dbReference>
<keyword evidence="2" id="KW-1185">Reference proteome</keyword>
<dbReference type="SUPFAM" id="SSF53795">
    <property type="entry name" value="PEP carboxykinase-like"/>
    <property type="match status" value="1"/>
</dbReference>
<accession>A0ABZ2RB73</accession>
<name>A0ABZ2RB73_9MICC</name>
<dbReference type="Proteomes" id="UP001623384">
    <property type="component" value="Chromosome"/>
</dbReference>
<keyword evidence="1" id="KW-0067">ATP-binding</keyword>
<reference evidence="1 2" key="1">
    <citation type="submission" date="2024-03" db="EMBL/GenBank/DDBJ databases">
        <title>Rhodococcus navarretei sp. nov. and Pseudarthrobacter quantumdoti sp. nov., two new species with the ability to biosynthesize Quantum Dots isolated from soil samples at Union Glacier, Antarctica.</title>
        <authorList>
            <person name="Vargas M."/>
        </authorList>
    </citation>
    <scope>NUCLEOTIDE SEQUENCE [LARGE SCALE GENOMIC DNA]</scope>
    <source>
        <strain evidence="1 2">RC-2-3</strain>
    </source>
</reference>
<gene>
    <name evidence="1" type="ORF">WHH00_03705</name>
</gene>
<dbReference type="EMBL" id="CP148033">
    <property type="protein sequence ID" value="WXK93923.1"/>
    <property type="molecule type" value="Genomic_DNA"/>
</dbReference>
<sequence>MGKARMAWAPGKFEELPDGSDLLCVDVLGTQFTVRWGRGVPLEQQEIMSSAWARCASTEEPLAPPPVDPTDAQPFSASVTYRSRNDDAGTFRLEAASFEELAENLTSRLTVAAILANAGVLTMLHACGVADPATGAVVALVAKSGTGKTTAASMLARRYGYVTDETVAISPDGSVVPYPKPLSVKQGQGKAKRQLGPDELKLLPAPAKPFIQSIVLLNRVESAHPIAPELERVPLADALLALIPDSSSQAEFAEPLQSLCRLIDTVGGVWQVTYSEAADLPAALEPLFQPQPKAEPEWEAGPTDEVQPGHISDGWVRRTAAKDVVSIGSDLLVMLDSEIVRLSGIGPAIWAASASPVPLVQLAEDVGRVHGTPEGYRHAVAAATAQLIQKSVLTKGSA</sequence>
<keyword evidence="1" id="KW-0547">Nucleotide-binding</keyword>
<evidence type="ECO:0000313" key="1">
    <source>
        <dbReference type="EMBL" id="WXK93923.1"/>
    </source>
</evidence>
<proteinExistence type="predicted"/>